<sequence length="216" mass="23343">MNYNTFAIRPFLFSSEPAHVNVSDRARTLHVSLNLMHRGLGPAAERREVVEVRLSVPVGPPEWVGGDAIPRGAHNGAPAVVVRVNSDSNSHGLSLRSHIKDELLVGILIGWPTAVLNIEPERAEFSSCVVQSIHRVDDLLLCRRAARFVAREDVRVDRVHSCNPCVLDVLQSPAVLAARLLTDSRYVEPVAVAVQALEGGSGDGLDGVDAEIRGCV</sequence>
<evidence type="ECO:0000313" key="2">
    <source>
        <dbReference type="Proteomes" id="UP001432027"/>
    </source>
</evidence>
<dbReference type="EMBL" id="BTSX01000005">
    <property type="protein sequence ID" value="GMT01811.1"/>
    <property type="molecule type" value="Genomic_DNA"/>
</dbReference>
<comment type="caution">
    <text evidence="1">The sequence shown here is derived from an EMBL/GenBank/DDBJ whole genome shotgun (WGS) entry which is preliminary data.</text>
</comment>
<accession>A0AAV5U4J0</accession>
<evidence type="ECO:0000313" key="1">
    <source>
        <dbReference type="EMBL" id="GMT01811.1"/>
    </source>
</evidence>
<reference evidence="1" key="1">
    <citation type="submission" date="2023-10" db="EMBL/GenBank/DDBJ databases">
        <title>Genome assembly of Pristionchus species.</title>
        <authorList>
            <person name="Yoshida K."/>
            <person name="Sommer R.J."/>
        </authorList>
    </citation>
    <scope>NUCLEOTIDE SEQUENCE</scope>
    <source>
        <strain evidence="1">RS0144</strain>
    </source>
</reference>
<dbReference type="Proteomes" id="UP001432027">
    <property type="component" value="Unassembled WGS sequence"/>
</dbReference>
<name>A0AAV5U4J0_9BILA</name>
<dbReference type="AlphaFoldDB" id="A0AAV5U4J0"/>
<protein>
    <submittedName>
        <fullName evidence="1">Uncharacterized protein</fullName>
    </submittedName>
</protein>
<gene>
    <name evidence="1" type="ORF">PENTCL1PPCAC_23985</name>
</gene>
<organism evidence="1 2">
    <name type="scientific">Pristionchus entomophagus</name>
    <dbReference type="NCBI Taxonomy" id="358040"/>
    <lineage>
        <taxon>Eukaryota</taxon>
        <taxon>Metazoa</taxon>
        <taxon>Ecdysozoa</taxon>
        <taxon>Nematoda</taxon>
        <taxon>Chromadorea</taxon>
        <taxon>Rhabditida</taxon>
        <taxon>Rhabditina</taxon>
        <taxon>Diplogasteromorpha</taxon>
        <taxon>Diplogasteroidea</taxon>
        <taxon>Neodiplogasteridae</taxon>
        <taxon>Pristionchus</taxon>
    </lineage>
</organism>
<keyword evidence="2" id="KW-1185">Reference proteome</keyword>
<proteinExistence type="predicted"/>